<dbReference type="Proteomes" id="UP000823046">
    <property type="component" value="Unassembled WGS sequence"/>
</dbReference>
<feature type="compositionally biased region" description="Polar residues" evidence="1">
    <location>
        <begin position="24"/>
        <end position="40"/>
    </location>
</feature>
<keyword evidence="2" id="KW-0472">Membrane</keyword>
<feature type="transmembrane region" description="Helical" evidence="2">
    <location>
        <begin position="126"/>
        <end position="148"/>
    </location>
</feature>
<reference evidence="3 4" key="1">
    <citation type="journal article" date="2020" name="bioRxiv">
        <title>Metabolic contributions of an alphaproteobacterial endosymbiont in the apicomplexan Cardiosporidium cionae.</title>
        <authorList>
            <person name="Hunter E.S."/>
            <person name="Paight C.J."/>
            <person name="Lane C.E."/>
        </authorList>
    </citation>
    <scope>NUCLEOTIDE SEQUENCE [LARGE SCALE GENOMIC DNA]</scope>
    <source>
        <strain evidence="3">ESH_2018</strain>
    </source>
</reference>
<gene>
    <name evidence="3" type="ORF">IE077_001206</name>
</gene>
<evidence type="ECO:0000256" key="2">
    <source>
        <dbReference type="SAM" id="Phobius"/>
    </source>
</evidence>
<evidence type="ECO:0000313" key="3">
    <source>
        <dbReference type="EMBL" id="KAF8819303.1"/>
    </source>
</evidence>
<feature type="transmembrane region" description="Helical" evidence="2">
    <location>
        <begin position="84"/>
        <end position="106"/>
    </location>
</feature>
<name>A0ABQ7J5S9_9APIC</name>
<evidence type="ECO:0000313" key="4">
    <source>
        <dbReference type="Proteomes" id="UP000823046"/>
    </source>
</evidence>
<keyword evidence="4" id="KW-1185">Reference proteome</keyword>
<comment type="caution">
    <text evidence="3">The sequence shown here is derived from an EMBL/GenBank/DDBJ whole genome shotgun (WGS) entry which is preliminary data.</text>
</comment>
<keyword evidence="2" id="KW-0812">Transmembrane</keyword>
<organism evidence="3 4">
    <name type="scientific">Cardiosporidium cionae</name>
    <dbReference type="NCBI Taxonomy" id="476202"/>
    <lineage>
        <taxon>Eukaryota</taxon>
        <taxon>Sar</taxon>
        <taxon>Alveolata</taxon>
        <taxon>Apicomplexa</taxon>
        <taxon>Aconoidasida</taxon>
        <taxon>Nephromycida</taxon>
        <taxon>Cardiosporidium</taxon>
    </lineage>
</organism>
<proteinExistence type="predicted"/>
<protein>
    <submittedName>
        <fullName evidence="3">Uncharacterized protein</fullName>
    </submittedName>
</protein>
<keyword evidence="2" id="KW-1133">Transmembrane helix</keyword>
<evidence type="ECO:0000256" key="1">
    <source>
        <dbReference type="SAM" id="MobiDB-lite"/>
    </source>
</evidence>
<dbReference type="EMBL" id="JADAQX010000832">
    <property type="protein sequence ID" value="KAF8819303.1"/>
    <property type="molecule type" value="Genomic_DNA"/>
</dbReference>
<sequence>MAAVDLFSSEQSPSRTTISPTTTQEVSQCRTEAISTNAPEQSDIAHTGENNNPEGKPMSAQRTSTLVILMDEEEETHIEEDNRVGLPIFVLILNFIIPIAGCLYFFSNLNSPKKTVRHKWVFRAMYTSCAISAIYALVISSLLSEFVFRV</sequence>
<feature type="compositionally biased region" description="Low complexity" evidence="1">
    <location>
        <begin position="12"/>
        <end position="23"/>
    </location>
</feature>
<feature type="region of interest" description="Disordered" evidence="1">
    <location>
        <begin position="1"/>
        <end position="59"/>
    </location>
</feature>
<accession>A0ABQ7J5S9</accession>